<evidence type="ECO:0000313" key="2">
    <source>
        <dbReference type="EMBL" id="KAK4323855.1"/>
    </source>
</evidence>
<accession>A0AAE1UM61</accession>
<feature type="domain" description="EGF-like" evidence="1">
    <location>
        <begin position="36"/>
        <end position="74"/>
    </location>
</feature>
<reference evidence="2" key="1">
    <citation type="submission" date="2023-11" db="EMBL/GenBank/DDBJ databases">
        <title>Genome assemblies of two species of porcelain crab, Petrolisthes cinctipes and Petrolisthes manimaculis (Anomura: Porcellanidae).</title>
        <authorList>
            <person name="Angst P."/>
        </authorList>
    </citation>
    <scope>NUCLEOTIDE SEQUENCE</scope>
    <source>
        <strain evidence="2">PB745_02</strain>
        <tissue evidence="2">Gill</tissue>
    </source>
</reference>
<feature type="domain" description="EGF-like" evidence="1">
    <location>
        <begin position="80"/>
        <end position="119"/>
    </location>
</feature>
<proteinExistence type="predicted"/>
<organism evidence="2 3">
    <name type="scientific">Petrolisthes manimaculis</name>
    <dbReference type="NCBI Taxonomy" id="1843537"/>
    <lineage>
        <taxon>Eukaryota</taxon>
        <taxon>Metazoa</taxon>
        <taxon>Ecdysozoa</taxon>
        <taxon>Arthropoda</taxon>
        <taxon>Crustacea</taxon>
        <taxon>Multicrustacea</taxon>
        <taxon>Malacostraca</taxon>
        <taxon>Eumalacostraca</taxon>
        <taxon>Eucarida</taxon>
        <taxon>Decapoda</taxon>
        <taxon>Pleocyemata</taxon>
        <taxon>Anomura</taxon>
        <taxon>Galatheoidea</taxon>
        <taxon>Porcellanidae</taxon>
        <taxon>Petrolisthes</taxon>
    </lineage>
</organism>
<sequence length="198" mass="21476">MMVVGVESFFPIMGGFPGNFQLMFPFQNFHGRQDNPCIKNPCEGGLLCFVDKKPPYYTCSKCPPGYEGDGIICYRPVEDPCASQPCYPGVSCTIQVGPPRTYKCGDCPSDLVGDGKICVENPCDNQPCTAAVSCSVRESPPFIYKCGECPPDHLGDGRTCAERSTSPCSGCPIGFNGTKQECFDTYKGRLQSTAEKIK</sequence>
<comment type="caution">
    <text evidence="2">The sequence shown here is derived from an EMBL/GenBank/DDBJ whole genome shotgun (WGS) entry which is preliminary data.</text>
</comment>
<gene>
    <name evidence="2" type="ORF">Pmani_005494</name>
</gene>
<protein>
    <recommendedName>
        <fullName evidence="1">EGF-like domain-containing protein</fullName>
    </recommendedName>
</protein>
<keyword evidence="3" id="KW-1185">Reference proteome</keyword>
<dbReference type="EMBL" id="JAWZYT010000409">
    <property type="protein sequence ID" value="KAK4323855.1"/>
    <property type="molecule type" value="Genomic_DNA"/>
</dbReference>
<dbReference type="AlphaFoldDB" id="A0AAE1UM61"/>
<name>A0AAE1UM61_9EUCA</name>
<feature type="domain" description="EGF-like" evidence="1">
    <location>
        <begin position="122"/>
        <end position="161"/>
    </location>
</feature>
<evidence type="ECO:0000259" key="1">
    <source>
        <dbReference type="SMART" id="SM00181"/>
    </source>
</evidence>
<dbReference type="Proteomes" id="UP001292094">
    <property type="component" value="Unassembled WGS sequence"/>
</dbReference>
<dbReference type="InterPro" id="IPR000742">
    <property type="entry name" value="EGF"/>
</dbReference>
<dbReference type="PANTHER" id="PTHR10199">
    <property type="entry name" value="THROMBOSPONDIN"/>
    <property type="match status" value="1"/>
</dbReference>
<dbReference type="Gene3D" id="2.10.25.10">
    <property type="entry name" value="Laminin"/>
    <property type="match status" value="2"/>
</dbReference>
<evidence type="ECO:0000313" key="3">
    <source>
        <dbReference type="Proteomes" id="UP001292094"/>
    </source>
</evidence>
<dbReference type="SMART" id="SM00181">
    <property type="entry name" value="EGF"/>
    <property type="match status" value="3"/>
</dbReference>